<evidence type="ECO:0000313" key="1">
    <source>
        <dbReference type="EMBL" id="MBE9189587.1"/>
    </source>
</evidence>
<dbReference type="GO" id="GO:0016301">
    <property type="term" value="F:kinase activity"/>
    <property type="evidence" value="ECO:0007669"/>
    <property type="project" value="UniProtKB-KW"/>
</dbReference>
<dbReference type="InterPro" id="IPR052922">
    <property type="entry name" value="Cytidylate_Kinase-2"/>
</dbReference>
<dbReference type="PANTHER" id="PTHR37816">
    <property type="entry name" value="YALI0E33011P"/>
    <property type="match status" value="1"/>
</dbReference>
<dbReference type="RefSeq" id="WP_193930826.1">
    <property type="nucleotide sequence ID" value="NZ_CAWPMZ010000128.1"/>
</dbReference>
<comment type="caution">
    <text evidence="1">The sequence shown here is derived from an EMBL/GenBank/DDBJ whole genome shotgun (WGS) entry which is preliminary data.</text>
</comment>
<name>A0ABR9UMS1_9CHRO</name>
<dbReference type="PANTHER" id="PTHR37816:SF2">
    <property type="entry name" value="DNA TOPOLOGY MODULATION PROTEIN FLAR-RELATED PROTEIN"/>
    <property type="match status" value="1"/>
</dbReference>
<proteinExistence type="predicted"/>
<protein>
    <submittedName>
        <fullName evidence="1">Adenylate kinase</fullName>
    </submittedName>
</protein>
<keyword evidence="2" id="KW-1185">Reference proteome</keyword>
<gene>
    <name evidence="1" type="ORF">IQ230_04245</name>
</gene>
<sequence>MKKVAVFGNAGGGKSTLSKRLSEMTGLPLYVLDKIQYPSGDTEVSEEEYQHIHEKILATDRWIVDGFGCMETLWLRLKEADSLIFVDLPLYVHFWWVTKRLIVGFFKPPEGWPQKSPVLKSSLRSYRVLWLCHKYLTPKYREYIQQVQSSKSVYHIRSTEQIAQFFESIGNKTNFKDRAST</sequence>
<dbReference type="InterPro" id="IPR027417">
    <property type="entry name" value="P-loop_NTPase"/>
</dbReference>
<reference evidence="1 2" key="1">
    <citation type="submission" date="2020-10" db="EMBL/GenBank/DDBJ databases">
        <authorList>
            <person name="Castelo-Branco R."/>
            <person name="Eusebio N."/>
            <person name="Adriana R."/>
            <person name="Vieira A."/>
            <person name="Brugerolle De Fraissinette N."/>
            <person name="Rezende De Castro R."/>
            <person name="Schneider M.P."/>
            <person name="Vasconcelos V."/>
            <person name="Leao P.N."/>
        </authorList>
    </citation>
    <scope>NUCLEOTIDE SEQUENCE [LARGE SCALE GENOMIC DNA]</scope>
    <source>
        <strain evidence="1 2">LEGE 06123</strain>
    </source>
</reference>
<keyword evidence="1" id="KW-0418">Kinase</keyword>
<accession>A0ABR9UMS1</accession>
<dbReference type="SUPFAM" id="SSF52540">
    <property type="entry name" value="P-loop containing nucleoside triphosphate hydrolases"/>
    <property type="match status" value="1"/>
</dbReference>
<dbReference type="EMBL" id="JADEWN010000007">
    <property type="protein sequence ID" value="MBE9189587.1"/>
    <property type="molecule type" value="Genomic_DNA"/>
</dbReference>
<keyword evidence="1" id="KW-0808">Transferase</keyword>
<dbReference type="Proteomes" id="UP000651156">
    <property type="component" value="Unassembled WGS sequence"/>
</dbReference>
<organism evidence="1 2">
    <name type="scientific">Gloeocapsopsis crepidinum LEGE 06123</name>
    <dbReference type="NCBI Taxonomy" id="588587"/>
    <lineage>
        <taxon>Bacteria</taxon>
        <taxon>Bacillati</taxon>
        <taxon>Cyanobacteriota</taxon>
        <taxon>Cyanophyceae</taxon>
        <taxon>Oscillatoriophycideae</taxon>
        <taxon>Chroococcales</taxon>
        <taxon>Chroococcaceae</taxon>
        <taxon>Gloeocapsopsis</taxon>
    </lineage>
</organism>
<evidence type="ECO:0000313" key="2">
    <source>
        <dbReference type="Proteomes" id="UP000651156"/>
    </source>
</evidence>
<dbReference type="Gene3D" id="3.40.50.300">
    <property type="entry name" value="P-loop containing nucleotide triphosphate hydrolases"/>
    <property type="match status" value="1"/>
</dbReference>